<evidence type="ECO:0000313" key="10">
    <source>
        <dbReference type="Proteomes" id="UP000002512"/>
    </source>
</evidence>
<evidence type="ECO:0000256" key="7">
    <source>
        <dbReference type="SAM" id="Phobius"/>
    </source>
</evidence>
<dbReference type="Gene3D" id="1.20.1250.20">
    <property type="entry name" value="MFS general substrate transporter like domains"/>
    <property type="match status" value="1"/>
</dbReference>
<dbReference type="GO" id="GO:0022857">
    <property type="term" value="F:transmembrane transporter activity"/>
    <property type="evidence" value="ECO:0007669"/>
    <property type="project" value="InterPro"/>
</dbReference>
<organism evidence="9 10">
    <name type="scientific">Streptococcus mutans serotype c (strain ATCC 700610 / UA159)</name>
    <dbReference type="NCBI Taxonomy" id="210007"/>
    <lineage>
        <taxon>Bacteria</taxon>
        <taxon>Bacillati</taxon>
        <taxon>Bacillota</taxon>
        <taxon>Bacilli</taxon>
        <taxon>Lactobacillales</taxon>
        <taxon>Streptococcaceae</taxon>
        <taxon>Streptococcus</taxon>
    </lineage>
</organism>
<dbReference type="SUPFAM" id="SSF103473">
    <property type="entry name" value="MFS general substrate transporter"/>
    <property type="match status" value="1"/>
</dbReference>
<evidence type="ECO:0000313" key="9">
    <source>
        <dbReference type="EMBL" id="AAN59703.1"/>
    </source>
</evidence>
<dbReference type="PROSITE" id="PS50850">
    <property type="entry name" value="MFS"/>
    <property type="match status" value="1"/>
</dbReference>
<dbReference type="InterPro" id="IPR011701">
    <property type="entry name" value="MFS"/>
</dbReference>
<evidence type="ECO:0000256" key="4">
    <source>
        <dbReference type="ARBA" id="ARBA00022692"/>
    </source>
</evidence>
<dbReference type="PANTHER" id="PTHR42718:SF46">
    <property type="entry name" value="BLR6921 PROTEIN"/>
    <property type="match status" value="1"/>
</dbReference>
<feature type="transmembrane region" description="Helical" evidence="7">
    <location>
        <begin position="429"/>
        <end position="449"/>
    </location>
</feature>
<keyword evidence="10" id="KW-1185">Reference proteome</keyword>
<dbReference type="CDD" id="cd17321">
    <property type="entry name" value="MFS_MMR_MDR_like"/>
    <property type="match status" value="1"/>
</dbReference>
<dbReference type="STRING" id="210007.SMU_2109"/>
<dbReference type="InterPro" id="IPR036259">
    <property type="entry name" value="MFS_trans_sf"/>
</dbReference>
<evidence type="ECO:0000256" key="1">
    <source>
        <dbReference type="ARBA" id="ARBA00004651"/>
    </source>
</evidence>
<sequence length="459" mass="49499">MKEGIKMTKHLQDFFITVIAGMGMLLSTLDTGIINVALSFLRGQFQTTTNIASFTITGYTLALAISILPLGVLSDKFGKLKISYLGFVLFGLSSLFCGFANSIGWLITGRIIQGMGAAALQATSAALITTLVSEDRKNSAISILGVMIGLGPVLGPSLGGVLLSLNLWRFIFWINVPFALIVIICNHYLLTKVSEQTSEWTLDSLGTVLNASMLVCLLLGLSLLSKPHLLGISLILIIISFLIGIWFYRLECSKESALVNVKGLSENPRVLSYLFQTVAFGFASAMIFLLPPFIFEQLYHLGVGQTGFLVLGAPAGLVLFSRISGKINDGSKNKSFSHIGLGIIILSLIFLLLLTPSWPYLFLTLGLFIYGIGGGYFQPANMASIMLASPMKMQGSTGALQRMVQNIAISAGSAIGSTCLNLWSNNLLLATRIGWGITLVLVIFSLKELTPFKMTNKTK</sequence>
<dbReference type="InterPro" id="IPR020846">
    <property type="entry name" value="MFS_dom"/>
</dbReference>
<keyword evidence="3" id="KW-1003">Cell membrane</keyword>
<feature type="domain" description="Major facilitator superfamily (MFS) profile" evidence="8">
    <location>
        <begin position="16"/>
        <end position="450"/>
    </location>
</feature>
<dbReference type="PhylomeDB" id="I6L919"/>
<dbReference type="GO" id="GO:0005886">
    <property type="term" value="C:plasma membrane"/>
    <property type="evidence" value="ECO:0007669"/>
    <property type="project" value="UniProtKB-SubCell"/>
</dbReference>
<keyword evidence="5 7" id="KW-1133">Transmembrane helix</keyword>
<protein>
    <submittedName>
        <fullName evidence="9">MDR permease possible multidrug efflux pump</fullName>
    </submittedName>
</protein>
<keyword evidence="2" id="KW-0813">Transport</keyword>
<feature type="transmembrane region" description="Helical" evidence="7">
    <location>
        <begin position="14"/>
        <end position="38"/>
    </location>
</feature>
<comment type="subcellular location">
    <subcellularLocation>
        <location evidence="1">Cell membrane</location>
        <topology evidence="1">Multi-pass membrane protein</topology>
    </subcellularLocation>
</comment>
<feature type="transmembrane region" description="Helical" evidence="7">
    <location>
        <begin position="84"/>
        <end position="105"/>
    </location>
</feature>
<dbReference type="PATRIC" id="fig|210007.7.peg.1878"/>
<dbReference type="Pfam" id="PF07690">
    <property type="entry name" value="MFS_1"/>
    <property type="match status" value="1"/>
</dbReference>
<dbReference type="KEGG" id="smu:SMU_2109"/>
<name>I6L919_STRMU</name>
<keyword evidence="6 7" id="KW-0472">Membrane</keyword>
<feature type="transmembrane region" description="Helical" evidence="7">
    <location>
        <begin position="270"/>
        <end position="290"/>
    </location>
</feature>
<keyword evidence="4 7" id="KW-0812">Transmembrane</keyword>
<dbReference type="Gene3D" id="1.20.1720.10">
    <property type="entry name" value="Multidrug resistance protein D"/>
    <property type="match status" value="1"/>
</dbReference>
<feature type="transmembrane region" description="Helical" evidence="7">
    <location>
        <begin position="302"/>
        <end position="323"/>
    </location>
</feature>
<dbReference type="EMBL" id="AE014133">
    <property type="protein sequence ID" value="AAN59703.1"/>
    <property type="molecule type" value="Genomic_DNA"/>
</dbReference>
<feature type="transmembrane region" description="Helical" evidence="7">
    <location>
        <begin position="50"/>
        <end position="72"/>
    </location>
</feature>
<evidence type="ECO:0000256" key="2">
    <source>
        <dbReference type="ARBA" id="ARBA00022448"/>
    </source>
</evidence>
<dbReference type="PRINTS" id="PR01036">
    <property type="entry name" value="TCRTETB"/>
</dbReference>
<feature type="transmembrane region" description="Helical" evidence="7">
    <location>
        <begin position="111"/>
        <end position="132"/>
    </location>
</feature>
<evidence type="ECO:0000256" key="5">
    <source>
        <dbReference type="ARBA" id="ARBA00022989"/>
    </source>
</evidence>
<feature type="transmembrane region" description="Helical" evidence="7">
    <location>
        <begin position="335"/>
        <end position="354"/>
    </location>
</feature>
<dbReference type="AlphaFoldDB" id="I6L919"/>
<dbReference type="OrthoDB" id="9812221at2"/>
<reference evidence="9 10" key="1">
    <citation type="journal article" date="2002" name="Proc. Natl. Acad. Sci. U.S.A.">
        <title>Genome sequence of Streptococcus mutans UA159, a cariogenic dental pathogen.</title>
        <authorList>
            <person name="Ajdic D."/>
            <person name="McShan W.M."/>
            <person name="McLaughlin R.E."/>
            <person name="Savic G."/>
            <person name="Chang J."/>
            <person name="Carson M.B."/>
            <person name="Primeaux C."/>
            <person name="Tian R."/>
            <person name="Kenton S."/>
            <person name="Jia H."/>
            <person name="Lin S."/>
            <person name="Qian Y."/>
            <person name="Li S."/>
            <person name="Zhu H."/>
            <person name="Najar F."/>
            <person name="Lai H."/>
            <person name="White J."/>
            <person name="Roe B.A."/>
            <person name="Ferretti J.J."/>
        </authorList>
    </citation>
    <scope>NUCLEOTIDE SEQUENCE [LARGE SCALE GENOMIC DNA]</scope>
    <source>
        <strain evidence="10">ATCC 700610 / UA159</strain>
    </source>
</reference>
<gene>
    <name evidence="9" type="ordered locus">SMU_2109</name>
</gene>
<accession>I6L919</accession>
<dbReference type="eggNOG" id="COG2814">
    <property type="taxonomic scope" value="Bacteria"/>
</dbReference>
<feature type="transmembrane region" description="Helical" evidence="7">
    <location>
        <begin position="170"/>
        <end position="190"/>
    </location>
</feature>
<evidence type="ECO:0000259" key="8">
    <source>
        <dbReference type="PROSITE" id="PS50850"/>
    </source>
</evidence>
<dbReference type="PANTHER" id="PTHR42718">
    <property type="entry name" value="MAJOR FACILITATOR SUPERFAMILY MULTIDRUG TRANSPORTER MFSC"/>
    <property type="match status" value="1"/>
</dbReference>
<evidence type="ECO:0000256" key="6">
    <source>
        <dbReference type="ARBA" id="ARBA00023136"/>
    </source>
</evidence>
<feature type="transmembrane region" description="Helical" evidence="7">
    <location>
        <begin position="360"/>
        <end position="382"/>
    </location>
</feature>
<feature type="transmembrane region" description="Helical" evidence="7">
    <location>
        <begin position="144"/>
        <end position="164"/>
    </location>
</feature>
<proteinExistence type="predicted"/>
<dbReference type="HOGENOM" id="CLU_000960_28_3_9"/>
<evidence type="ECO:0000256" key="3">
    <source>
        <dbReference type="ARBA" id="ARBA00022475"/>
    </source>
</evidence>
<feature type="transmembrane region" description="Helical" evidence="7">
    <location>
        <begin position="202"/>
        <end position="223"/>
    </location>
</feature>
<dbReference type="Proteomes" id="UP000002512">
    <property type="component" value="Chromosome"/>
</dbReference>
<feature type="transmembrane region" description="Helical" evidence="7">
    <location>
        <begin position="229"/>
        <end position="249"/>
    </location>
</feature>